<evidence type="ECO:0000256" key="3">
    <source>
        <dbReference type="ARBA" id="ARBA00001946"/>
    </source>
</evidence>
<dbReference type="PROSITE" id="PS50109">
    <property type="entry name" value="HIS_KIN"/>
    <property type="match status" value="1"/>
</dbReference>
<dbReference type="RefSeq" id="WP_042820986.1">
    <property type="nucleotide sequence ID" value="NZ_CP053649.1"/>
</dbReference>
<proteinExistence type="predicted"/>
<keyword evidence="15" id="KW-0902">Two-component regulatory system</keyword>
<dbReference type="PROSITE" id="PS50885">
    <property type="entry name" value="HAMP"/>
    <property type="match status" value="1"/>
</dbReference>
<sequence>MPRSLLRQLLLIWMVIVAACVGVATMLYGLYRQTEGVRLEEARQQLGGQCARIVQRYAGASEAARRGDDGVGLAAVVVQLVLSDAPGVEGGVWDLHKGVVAYAYPTYDGSDHKTDIPAAEWANIVNTAQQSVTTKQAAQYRRDGRREVLLISACPLASNSAAWTMMRVPASKADAWRPLVVGMLLIFAMVAISAIALGVLVRRWSQRLQRIQEALAADTETPHIPPTGTPELDRLGAAVNEYAQRNAQALAQTRRLAEELSRHERLAALGRMTATVAHEIRNPIATMRLALENEIARGDATPDDAAHGELMLGQIRRLDGVVESLLGMVQPIRLHLETVVVQDWLATLLEQSSSPPGTPQPRLLLPATPLRWTLDPQQLGRAVHNLLRNAAQHAEPGSEVTLQASAVEGMLQVQVCNRGAPIAEPIAAHLFEPFVSGRADGNGLGLALVREIARAHGGQARYAHADGLTHFILELPWRAS</sequence>
<evidence type="ECO:0000256" key="15">
    <source>
        <dbReference type="ARBA" id="ARBA00023012"/>
    </source>
</evidence>
<dbReference type="Pfam" id="PF02518">
    <property type="entry name" value="HATPase_c"/>
    <property type="match status" value="1"/>
</dbReference>
<dbReference type="GO" id="GO:0004721">
    <property type="term" value="F:phosphoprotein phosphatase activity"/>
    <property type="evidence" value="ECO:0007669"/>
    <property type="project" value="UniProtKB-KW"/>
</dbReference>
<dbReference type="PROSITE" id="PS51257">
    <property type="entry name" value="PROKAR_LIPOPROTEIN"/>
    <property type="match status" value="1"/>
</dbReference>
<dbReference type="Gene3D" id="3.30.565.10">
    <property type="entry name" value="Histidine kinase-like ATPase, C-terminal domain"/>
    <property type="match status" value="1"/>
</dbReference>
<evidence type="ECO:0000313" key="22">
    <source>
        <dbReference type="Proteomes" id="UP000028012"/>
    </source>
</evidence>
<dbReference type="InterPro" id="IPR005467">
    <property type="entry name" value="His_kinase_dom"/>
</dbReference>
<dbReference type="GO" id="GO:0005524">
    <property type="term" value="F:ATP binding"/>
    <property type="evidence" value="ECO:0007669"/>
    <property type="project" value="UniProtKB-KW"/>
</dbReference>
<evidence type="ECO:0000256" key="16">
    <source>
        <dbReference type="ARBA" id="ARBA00023016"/>
    </source>
</evidence>
<dbReference type="InterPro" id="IPR036890">
    <property type="entry name" value="HATPase_C_sf"/>
</dbReference>
<dbReference type="eggNOG" id="COG4191">
    <property type="taxonomic scope" value="Bacteria"/>
</dbReference>
<dbReference type="Pfam" id="PF00512">
    <property type="entry name" value="HisKA"/>
    <property type="match status" value="1"/>
</dbReference>
<gene>
    <name evidence="21" type="ORF">GW15_0200910</name>
</gene>
<evidence type="ECO:0000256" key="9">
    <source>
        <dbReference type="ARBA" id="ARBA00022741"/>
    </source>
</evidence>
<evidence type="ECO:0000256" key="12">
    <source>
        <dbReference type="ARBA" id="ARBA00022840"/>
    </source>
</evidence>
<protein>
    <recommendedName>
        <fullName evidence="19">Signal transduction histidine-protein kinase/phosphatase MprB</fullName>
        <ecNumber evidence="5">2.7.13.3</ecNumber>
    </recommendedName>
    <alternativeName>
        <fullName evidence="20">Mycobacterial persistence regulator B</fullName>
    </alternativeName>
</protein>
<dbReference type="AlphaFoldDB" id="A0A098Q6L9"/>
<keyword evidence="12" id="KW-0067">ATP-binding</keyword>
<name>A0A098Q6L9_9XANT</name>
<keyword evidence="11" id="KW-0378">Hydrolase</keyword>
<dbReference type="PANTHER" id="PTHR44936">
    <property type="entry name" value="SENSOR PROTEIN CREC"/>
    <property type="match status" value="1"/>
</dbReference>
<dbReference type="GO" id="GO:0005886">
    <property type="term" value="C:plasma membrane"/>
    <property type="evidence" value="ECO:0007669"/>
    <property type="project" value="UniProtKB-SubCell"/>
</dbReference>
<dbReference type="EMBL" id="JPHD02000009">
    <property type="protein sequence ID" value="KGE53647.1"/>
    <property type="molecule type" value="Genomic_DNA"/>
</dbReference>
<evidence type="ECO:0000256" key="18">
    <source>
        <dbReference type="ARBA" id="ARBA00023211"/>
    </source>
</evidence>
<evidence type="ECO:0000256" key="1">
    <source>
        <dbReference type="ARBA" id="ARBA00000085"/>
    </source>
</evidence>
<dbReference type="CDD" id="cd00075">
    <property type="entry name" value="HATPase"/>
    <property type="match status" value="1"/>
</dbReference>
<comment type="cofactor">
    <cofactor evidence="2">
        <name>Mn(2+)</name>
        <dbReference type="ChEBI" id="CHEBI:29035"/>
    </cofactor>
</comment>
<dbReference type="STRING" id="325777.GW15_0200910"/>
<dbReference type="InterPro" id="IPR004358">
    <property type="entry name" value="Sig_transdc_His_kin-like_C"/>
</dbReference>
<dbReference type="Proteomes" id="UP000028012">
    <property type="component" value="Unassembled WGS sequence"/>
</dbReference>
<keyword evidence="9" id="KW-0547">Nucleotide-binding</keyword>
<evidence type="ECO:0000256" key="5">
    <source>
        <dbReference type="ARBA" id="ARBA00012438"/>
    </source>
</evidence>
<dbReference type="PRINTS" id="PR00344">
    <property type="entry name" value="BCTRLSENSOR"/>
</dbReference>
<evidence type="ECO:0000256" key="17">
    <source>
        <dbReference type="ARBA" id="ARBA00023026"/>
    </source>
</evidence>
<evidence type="ECO:0000256" key="11">
    <source>
        <dbReference type="ARBA" id="ARBA00022801"/>
    </source>
</evidence>
<comment type="cofactor">
    <cofactor evidence="3">
        <name>Mg(2+)</name>
        <dbReference type="ChEBI" id="CHEBI:18420"/>
    </cofactor>
</comment>
<keyword evidence="7" id="KW-0597">Phosphoprotein</keyword>
<keyword evidence="14" id="KW-0904">Protein phosphatase</keyword>
<comment type="caution">
    <text evidence="21">The sequence shown here is derived from an EMBL/GenBank/DDBJ whole genome shotgun (WGS) entry which is preliminary data.</text>
</comment>
<evidence type="ECO:0000256" key="10">
    <source>
        <dbReference type="ARBA" id="ARBA00022777"/>
    </source>
</evidence>
<evidence type="ECO:0000256" key="6">
    <source>
        <dbReference type="ARBA" id="ARBA00022475"/>
    </source>
</evidence>
<evidence type="ECO:0000256" key="7">
    <source>
        <dbReference type="ARBA" id="ARBA00022553"/>
    </source>
</evidence>
<dbReference type="GO" id="GO:0000155">
    <property type="term" value="F:phosphorelay sensor kinase activity"/>
    <property type="evidence" value="ECO:0007669"/>
    <property type="project" value="InterPro"/>
</dbReference>
<keyword evidence="6" id="KW-0472">Membrane</keyword>
<dbReference type="CDD" id="cd00082">
    <property type="entry name" value="HisKA"/>
    <property type="match status" value="1"/>
</dbReference>
<dbReference type="SMART" id="SM00388">
    <property type="entry name" value="HisKA"/>
    <property type="match status" value="1"/>
</dbReference>
<comment type="catalytic activity">
    <reaction evidence="1">
        <text>ATP + protein L-histidine = ADP + protein N-phospho-L-histidine.</text>
        <dbReference type="EC" id="2.7.13.3"/>
    </reaction>
</comment>
<evidence type="ECO:0000256" key="19">
    <source>
        <dbReference type="ARBA" id="ARBA00040454"/>
    </source>
</evidence>
<evidence type="ECO:0000313" key="21">
    <source>
        <dbReference type="EMBL" id="KGE53647.1"/>
    </source>
</evidence>
<dbReference type="InterPro" id="IPR003661">
    <property type="entry name" value="HisK_dim/P_dom"/>
</dbReference>
<evidence type="ECO:0000256" key="4">
    <source>
        <dbReference type="ARBA" id="ARBA00004651"/>
    </source>
</evidence>
<dbReference type="PANTHER" id="PTHR44936:SF9">
    <property type="entry name" value="SENSOR PROTEIN CREC"/>
    <property type="match status" value="1"/>
</dbReference>
<evidence type="ECO:0000256" key="2">
    <source>
        <dbReference type="ARBA" id="ARBA00001936"/>
    </source>
</evidence>
<keyword evidence="13" id="KW-0460">Magnesium</keyword>
<dbReference type="InterPro" id="IPR036097">
    <property type="entry name" value="HisK_dim/P_sf"/>
</dbReference>
<keyword evidence="10 21" id="KW-0418">Kinase</keyword>
<dbReference type="SUPFAM" id="SSF55874">
    <property type="entry name" value="ATPase domain of HSP90 chaperone/DNA topoisomerase II/histidine kinase"/>
    <property type="match status" value="1"/>
</dbReference>
<dbReference type="InterPro" id="IPR003594">
    <property type="entry name" value="HATPase_dom"/>
</dbReference>
<evidence type="ECO:0000256" key="20">
    <source>
        <dbReference type="ARBA" id="ARBA00041776"/>
    </source>
</evidence>
<dbReference type="Gene3D" id="1.10.287.130">
    <property type="match status" value="1"/>
</dbReference>
<keyword evidence="17" id="KW-0843">Virulence</keyword>
<comment type="subcellular location">
    <subcellularLocation>
        <location evidence="4">Cell membrane</location>
        <topology evidence="4">Multi-pass membrane protein</topology>
    </subcellularLocation>
</comment>
<keyword evidence="8" id="KW-0808">Transferase</keyword>
<dbReference type="SMART" id="SM00387">
    <property type="entry name" value="HATPase_c"/>
    <property type="match status" value="1"/>
</dbReference>
<keyword evidence="16" id="KW-0346">Stress response</keyword>
<keyword evidence="18" id="KW-0464">Manganese</keyword>
<reference evidence="21 22" key="1">
    <citation type="submission" date="2014-09" db="EMBL/GenBank/DDBJ databases">
        <title>A draft genome sequence for Xanthomonas axonopodis pv. vasculorum NCPPB 900.</title>
        <authorList>
            <person name="Harrison J."/>
            <person name="Studholme D.J."/>
        </authorList>
    </citation>
    <scope>NUCLEOTIDE SEQUENCE [LARGE SCALE GENOMIC DNA]</scope>
    <source>
        <strain evidence="21 22">NCPPB 900</strain>
    </source>
</reference>
<dbReference type="InterPro" id="IPR003660">
    <property type="entry name" value="HAMP_dom"/>
</dbReference>
<keyword evidence="6" id="KW-1003">Cell membrane</keyword>
<dbReference type="EC" id="2.7.13.3" evidence="5"/>
<accession>A0A098Q6L9</accession>
<dbReference type="GeneID" id="58005108"/>
<dbReference type="InterPro" id="IPR050980">
    <property type="entry name" value="2C_sensor_his_kinase"/>
</dbReference>
<evidence type="ECO:0000256" key="13">
    <source>
        <dbReference type="ARBA" id="ARBA00022842"/>
    </source>
</evidence>
<evidence type="ECO:0000256" key="14">
    <source>
        <dbReference type="ARBA" id="ARBA00022912"/>
    </source>
</evidence>
<dbReference type="HOGENOM" id="CLU_044199_0_0_6"/>
<dbReference type="SUPFAM" id="SSF47384">
    <property type="entry name" value="Homodimeric domain of signal transducing histidine kinase"/>
    <property type="match status" value="1"/>
</dbReference>
<evidence type="ECO:0000256" key="8">
    <source>
        <dbReference type="ARBA" id="ARBA00022679"/>
    </source>
</evidence>
<organism evidence="21 22">
    <name type="scientific">Xanthomonas axonopodis pv. vasculorum</name>
    <dbReference type="NCBI Taxonomy" id="325777"/>
    <lineage>
        <taxon>Bacteria</taxon>
        <taxon>Pseudomonadati</taxon>
        <taxon>Pseudomonadota</taxon>
        <taxon>Gammaproteobacteria</taxon>
        <taxon>Lysobacterales</taxon>
        <taxon>Lysobacteraceae</taxon>
        <taxon>Xanthomonas</taxon>
    </lineage>
</organism>